<reference evidence="2 3" key="1">
    <citation type="journal article" date="2010" name="Nature">
        <title>Genome sequencing and analysis of the model grass Brachypodium distachyon.</title>
        <authorList>
            <consortium name="International Brachypodium Initiative"/>
        </authorList>
    </citation>
    <scope>NUCLEOTIDE SEQUENCE [LARGE SCALE GENOMIC DNA]</scope>
    <source>
        <strain evidence="2 3">Bd21</strain>
    </source>
</reference>
<evidence type="ECO:0000313" key="2">
    <source>
        <dbReference type="EMBL" id="KQK09207.1"/>
    </source>
</evidence>
<keyword evidence="4" id="KW-1185">Reference proteome</keyword>
<dbReference type="EMBL" id="CM000881">
    <property type="protein sequence ID" value="KQK09207.1"/>
    <property type="molecule type" value="Genomic_DNA"/>
</dbReference>
<dbReference type="Gramene" id="KQK09207">
    <property type="protein sequence ID" value="KQK09207"/>
    <property type="gene ID" value="BRADI_2g46665v3"/>
</dbReference>
<proteinExistence type="predicted"/>
<dbReference type="GeneID" id="104582838"/>
<dbReference type="FunCoup" id="A0A0Q3GDF1">
    <property type="interactions" value="793"/>
</dbReference>
<gene>
    <name evidence="3" type="primary">LOC104582838</name>
    <name evidence="2" type="ORF">BRADI_2g46665v3</name>
</gene>
<sequence>MGNAVVPSMCKDVKIADAPGGRVATARRRHGTGDEGRRRGRRGGATVGERQQQQARGGTGTVVMTVKVVVTRKEAEKLIARLNVKEQRSARERKARMAELTGQLRAGDSGASSTTHRLPPIQEI</sequence>
<name>A0A0Q3GDF1_BRADI</name>
<protein>
    <submittedName>
        <fullName evidence="2 3">Uncharacterized protein</fullName>
    </submittedName>
</protein>
<reference evidence="3" key="3">
    <citation type="submission" date="2018-08" db="UniProtKB">
        <authorList>
            <consortium name="EnsemblPlants"/>
        </authorList>
    </citation>
    <scope>IDENTIFICATION</scope>
    <source>
        <strain evidence="3">cv. Bd21</strain>
    </source>
</reference>
<dbReference type="Proteomes" id="UP000008810">
    <property type="component" value="Chromosome 2"/>
</dbReference>
<evidence type="ECO:0000256" key="1">
    <source>
        <dbReference type="SAM" id="MobiDB-lite"/>
    </source>
</evidence>
<feature type="compositionally biased region" description="Basic and acidic residues" evidence="1">
    <location>
        <begin position="87"/>
        <end position="97"/>
    </location>
</feature>
<feature type="region of interest" description="Disordered" evidence="1">
    <location>
        <begin position="20"/>
        <end position="59"/>
    </location>
</feature>
<dbReference type="AlphaFoldDB" id="A0A0Q3GDF1"/>
<reference evidence="2" key="2">
    <citation type="submission" date="2017-06" db="EMBL/GenBank/DDBJ databases">
        <title>WGS assembly of Brachypodium distachyon.</title>
        <authorList>
            <consortium name="The International Brachypodium Initiative"/>
            <person name="Lucas S."/>
            <person name="Harmon-Smith M."/>
            <person name="Lail K."/>
            <person name="Tice H."/>
            <person name="Grimwood J."/>
            <person name="Bruce D."/>
            <person name="Barry K."/>
            <person name="Shu S."/>
            <person name="Lindquist E."/>
            <person name="Wang M."/>
            <person name="Pitluck S."/>
            <person name="Vogel J.P."/>
            <person name="Garvin D.F."/>
            <person name="Mockler T.C."/>
            <person name="Schmutz J."/>
            <person name="Rokhsar D."/>
            <person name="Bevan M.W."/>
        </authorList>
    </citation>
    <scope>NUCLEOTIDE SEQUENCE</scope>
    <source>
        <strain evidence="2">Bd21</strain>
    </source>
</reference>
<dbReference type="KEGG" id="bdi:104582838"/>
<dbReference type="OrthoDB" id="694265at2759"/>
<evidence type="ECO:0000313" key="3">
    <source>
        <dbReference type="EnsemblPlants" id="KQK09207"/>
    </source>
</evidence>
<evidence type="ECO:0000313" key="4">
    <source>
        <dbReference type="Proteomes" id="UP000008810"/>
    </source>
</evidence>
<dbReference type="EnsemblPlants" id="KQK09207">
    <property type="protein sequence ID" value="KQK09207"/>
    <property type="gene ID" value="BRADI_2g46665v3"/>
</dbReference>
<accession>A0A0Q3GDF1</accession>
<feature type="compositionally biased region" description="Low complexity" evidence="1">
    <location>
        <begin position="47"/>
        <end position="59"/>
    </location>
</feature>
<feature type="region of interest" description="Disordered" evidence="1">
    <location>
        <begin position="87"/>
        <end position="124"/>
    </location>
</feature>
<organism evidence="2">
    <name type="scientific">Brachypodium distachyon</name>
    <name type="common">Purple false brome</name>
    <name type="synonym">Trachynia distachya</name>
    <dbReference type="NCBI Taxonomy" id="15368"/>
    <lineage>
        <taxon>Eukaryota</taxon>
        <taxon>Viridiplantae</taxon>
        <taxon>Streptophyta</taxon>
        <taxon>Embryophyta</taxon>
        <taxon>Tracheophyta</taxon>
        <taxon>Spermatophyta</taxon>
        <taxon>Magnoliopsida</taxon>
        <taxon>Liliopsida</taxon>
        <taxon>Poales</taxon>
        <taxon>Poaceae</taxon>
        <taxon>BOP clade</taxon>
        <taxon>Pooideae</taxon>
        <taxon>Stipodae</taxon>
        <taxon>Brachypodieae</taxon>
        <taxon>Brachypodium</taxon>
    </lineage>
</organism>
<dbReference type="RefSeq" id="XP_010232143.1">
    <property type="nucleotide sequence ID" value="XM_010233841.3"/>
</dbReference>